<dbReference type="Gene3D" id="3.40.640.10">
    <property type="entry name" value="Type I PLP-dependent aspartate aminotransferase-like (Major domain)"/>
    <property type="match status" value="1"/>
</dbReference>
<evidence type="ECO:0000256" key="5">
    <source>
        <dbReference type="ARBA" id="ARBA00022898"/>
    </source>
</evidence>
<dbReference type="AlphaFoldDB" id="E5AU63"/>
<sequence length="497" mass="53125">MRLQQRIAVCANLLARSSIPAVSVQRSRIMHKQTLDALSMLEHRESNARTYARSITRVLTRAELATVYDSEGRQYLDCLACAGALPLGHNHPYVMERVSQFLASGHILQALDIVTPAKIEFVEALYRVLPPQFANDAKLQFCGPTGSDAVEAAIKLFKTVTGRRSVLAFHGAYHGMTMGALSLMGNRGPKESVAGAMAEVHFLPYPNAYRCPFGVGGAQSDALSLTYIRHLLEDPESGITKPALILLEAVQGEGGCIPASAGWLAGLSELALRHQIPLVIDEVQTGFGRTGTMFAHEVAGIIPDAIVMSKAVGGGFPLSVLAYRRCYDGWRPGAHAGTFRGNQIALVAGAATLEFLRSQGIAQQAAERGARLRAGLESLQRRYACIGDVRGRGLMLGIEIVDPHGPPDARGLPPAAGELARRIKHACLDEGLIIETGGRHGAVLRLLPPLIITEAETDEILARLERALSTVISAMDAPLLAPAGVSCNAHNPVSETL</sequence>
<reference evidence="7 8" key="1">
    <citation type="journal article" date="2011" name="J. Bacteriol.">
        <title>Complete genome sequence of Burkholderia rhizoxinica, an endosymbiont of Rhizopus microsporus.</title>
        <authorList>
            <person name="Lackner G."/>
            <person name="Moebius N."/>
            <person name="Partida-Martinez L."/>
            <person name="Hertweck C."/>
        </authorList>
    </citation>
    <scope>NUCLEOTIDE SEQUENCE [LARGE SCALE GENOMIC DNA]</scope>
    <source>
        <strain evidence="8">DSM 19002 / CIP 109453 / HKI 454</strain>
        <plasmid evidence="7 8">pBRH01</plasmid>
    </source>
</reference>
<evidence type="ECO:0000256" key="3">
    <source>
        <dbReference type="ARBA" id="ARBA00022576"/>
    </source>
</evidence>
<dbReference type="PANTHER" id="PTHR43552">
    <property type="entry name" value="DIAMINOBUTYRATE--2-OXOGLUTARATE AMINOTRANSFERASE"/>
    <property type="match status" value="1"/>
</dbReference>
<dbReference type="GO" id="GO:0030170">
    <property type="term" value="F:pyridoxal phosphate binding"/>
    <property type="evidence" value="ECO:0007669"/>
    <property type="project" value="InterPro"/>
</dbReference>
<dbReference type="KEGG" id="brh:RBRH_00559"/>
<keyword evidence="7" id="KW-0614">Plasmid</keyword>
<keyword evidence="7" id="KW-0670">Pyruvate</keyword>
<dbReference type="GO" id="GO:0047307">
    <property type="term" value="F:diaminobutyrate-pyruvate transaminase activity"/>
    <property type="evidence" value="ECO:0007669"/>
    <property type="project" value="UniProtKB-EC"/>
</dbReference>
<keyword evidence="5 6" id="KW-0663">Pyridoxal phosphate</keyword>
<dbReference type="InterPro" id="IPR015424">
    <property type="entry name" value="PyrdxlP-dep_Trfase"/>
</dbReference>
<dbReference type="EC" id="2.6.1.46" evidence="7"/>
<evidence type="ECO:0000256" key="6">
    <source>
        <dbReference type="RuleBase" id="RU003560"/>
    </source>
</evidence>
<evidence type="ECO:0000313" key="7">
    <source>
        <dbReference type="EMBL" id="CBW76637.1"/>
    </source>
</evidence>
<evidence type="ECO:0000256" key="1">
    <source>
        <dbReference type="ARBA" id="ARBA00001933"/>
    </source>
</evidence>
<organism evidence="7 8">
    <name type="scientific">Mycetohabitans rhizoxinica (strain DSM 19002 / CIP 109453 / HKI 454)</name>
    <name type="common">Paraburkholderia rhizoxinica</name>
    <dbReference type="NCBI Taxonomy" id="882378"/>
    <lineage>
        <taxon>Bacteria</taxon>
        <taxon>Pseudomonadati</taxon>
        <taxon>Pseudomonadota</taxon>
        <taxon>Betaproteobacteria</taxon>
        <taxon>Burkholderiales</taxon>
        <taxon>Burkholderiaceae</taxon>
        <taxon>Mycetohabitans</taxon>
    </lineage>
</organism>
<proteinExistence type="inferred from homology"/>
<evidence type="ECO:0000256" key="4">
    <source>
        <dbReference type="ARBA" id="ARBA00022679"/>
    </source>
</evidence>
<dbReference type="Gene3D" id="3.90.1150.10">
    <property type="entry name" value="Aspartate Aminotransferase, domain 1"/>
    <property type="match status" value="1"/>
</dbReference>
<comment type="similarity">
    <text evidence="2 6">Belongs to the class-III pyridoxal-phosphate-dependent aminotransferase family.</text>
</comment>
<keyword evidence="3 7" id="KW-0032">Aminotransferase</keyword>
<comment type="cofactor">
    <cofactor evidence="1">
        <name>pyridoxal 5'-phosphate</name>
        <dbReference type="ChEBI" id="CHEBI:597326"/>
    </cofactor>
</comment>
<dbReference type="SUPFAM" id="SSF53383">
    <property type="entry name" value="PLP-dependent transferases"/>
    <property type="match status" value="1"/>
</dbReference>
<dbReference type="NCBIfam" id="TIGR00709">
    <property type="entry name" value="dat"/>
    <property type="match status" value="1"/>
</dbReference>
<accession>E5AU63</accession>
<dbReference type="EMBL" id="FR687360">
    <property type="protein sequence ID" value="CBW76637.1"/>
    <property type="molecule type" value="Genomic_DNA"/>
</dbReference>
<dbReference type="PIRSF" id="PIRSF000521">
    <property type="entry name" value="Transaminase_4ab_Lys_Orn"/>
    <property type="match status" value="1"/>
</dbReference>
<gene>
    <name evidence="7" type="ordered locus">RBRH_00559</name>
</gene>
<name>E5AU63_MYCRK</name>
<dbReference type="HOGENOM" id="CLU_016922_10_0_4"/>
<dbReference type="Pfam" id="PF00202">
    <property type="entry name" value="Aminotran_3"/>
    <property type="match status" value="1"/>
</dbReference>
<dbReference type="PROSITE" id="PS00600">
    <property type="entry name" value="AA_TRANSFER_CLASS_3"/>
    <property type="match status" value="1"/>
</dbReference>
<dbReference type="InterPro" id="IPR004637">
    <property type="entry name" value="Dat"/>
</dbReference>
<dbReference type="Proteomes" id="UP000007437">
    <property type="component" value="Plasmid pBRH01"/>
</dbReference>
<dbReference type="InterPro" id="IPR015421">
    <property type="entry name" value="PyrdxlP-dep_Trfase_major"/>
</dbReference>
<dbReference type="CDD" id="cd00610">
    <property type="entry name" value="OAT_like"/>
    <property type="match status" value="1"/>
</dbReference>
<dbReference type="InterPro" id="IPR005814">
    <property type="entry name" value="Aminotrans_3"/>
</dbReference>
<keyword evidence="4 7" id="KW-0808">Transferase</keyword>
<evidence type="ECO:0000256" key="2">
    <source>
        <dbReference type="ARBA" id="ARBA00008954"/>
    </source>
</evidence>
<geneLocation type="plasmid" evidence="7 8">
    <name>pBRH01</name>
</geneLocation>
<dbReference type="eggNOG" id="COG0160">
    <property type="taxonomic scope" value="Bacteria"/>
</dbReference>
<protein>
    <submittedName>
        <fullName evidence="7">Diaminobutyrate--pyruvate aminotransferase</fullName>
        <ecNumber evidence="7">2.6.1.46</ecNumber>
    </submittedName>
</protein>
<dbReference type="InterPro" id="IPR049704">
    <property type="entry name" value="Aminotrans_3_PPA_site"/>
</dbReference>
<dbReference type="InterPro" id="IPR015422">
    <property type="entry name" value="PyrdxlP-dep_Trfase_small"/>
</dbReference>
<dbReference type="PANTHER" id="PTHR43552:SF1">
    <property type="entry name" value="DIAMINOBUTYRATE--2-OXOGLUTARATE AMINOTRANSFERASE"/>
    <property type="match status" value="1"/>
</dbReference>
<evidence type="ECO:0000313" key="8">
    <source>
        <dbReference type="Proteomes" id="UP000007437"/>
    </source>
</evidence>